<organism evidence="1 2">
    <name type="scientific">Ferrimicrobium acidiphilum DSM 19497</name>
    <dbReference type="NCBI Taxonomy" id="1121877"/>
    <lineage>
        <taxon>Bacteria</taxon>
        <taxon>Bacillati</taxon>
        <taxon>Actinomycetota</taxon>
        <taxon>Acidimicrobiia</taxon>
        <taxon>Acidimicrobiales</taxon>
        <taxon>Acidimicrobiaceae</taxon>
        <taxon>Ferrimicrobium</taxon>
    </lineage>
</organism>
<evidence type="ECO:0000313" key="1">
    <source>
        <dbReference type="EMBL" id="KJE77551.1"/>
    </source>
</evidence>
<dbReference type="eggNOG" id="ENOG50338YK">
    <property type="taxonomic scope" value="Bacteria"/>
</dbReference>
<evidence type="ECO:0000313" key="2">
    <source>
        <dbReference type="Proteomes" id="UP000032336"/>
    </source>
</evidence>
<gene>
    <name evidence="1" type="ORF">FEAC_06600</name>
</gene>
<protein>
    <submittedName>
        <fullName evidence="1">Uncharacterized protein</fullName>
    </submittedName>
</protein>
<keyword evidence="2" id="KW-1185">Reference proteome</keyword>
<dbReference type="Proteomes" id="UP000032336">
    <property type="component" value="Unassembled WGS sequence"/>
</dbReference>
<sequence>MRVERTDQFKTDYQRLSAHERELFRASSRIFNVACDRFIETRDPSSWPASLRVKAVVNAPGILEMTWSFSVPDGRATWQWTTVVTANGVSVLAVRWRRIGGHQIFRQP</sequence>
<dbReference type="AlphaFoldDB" id="A0A0D8FWQ2"/>
<dbReference type="EMBL" id="JXUW01000004">
    <property type="protein sequence ID" value="KJE77551.1"/>
    <property type="molecule type" value="Genomic_DNA"/>
</dbReference>
<dbReference type="STRING" id="1121877.FEAC_06600"/>
<proteinExistence type="predicted"/>
<comment type="caution">
    <text evidence="1">The sequence shown here is derived from an EMBL/GenBank/DDBJ whole genome shotgun (WGS) entry which is preliminary data.</text>
</comment>
<reference evidence="1 2" key="1">
    <citation type="submission" date="2015-01" db="EMBL/GenBank/DDBJ databases">
        <title>Draft genome of the acidophilic iron oxidizer Ferrimicrobium acidiphilum strain T23.</title>
        <authorList>
            <person name="Poehlein A."/>
            <person name="Eisen S."/>
            <person name="Schloemann M."/>
            <person name="Johnson B.D."/>
            <person name="Daniel R."/>
            <person name="Muehling M."/>
        </authorList>
    </citation>
    <scope>NUCLEOTIDE SEQUENCE [LARGE SCALE GENOMIC DNA]</scope>
    <source>
        <strain evidence="1 2">T23</strain>
    </source>
</reference>
<accession>A0A0D8FWQ2</accession>
<name>A0A0D8FWQ2_9ACTN</name>